<feature type="transmembrane region" description="Helical" evidence="1">
    <location>
        <begin position="240"/>
        <end position="263"/>
    </location>
</feature>
<dbReference type="PROSITE" id="PS51257">
    <property type="entry name" value="PROKAR_LIPOPROTEIN"/>
    <property type="match status" value="1"/>
</dbReference>
<dbReference type="Pfam" id="PF13795">
    <property type="entry name" value="HupE_UreJ_2"/>
    <property type="match status" value="1"/>
</dbReference>
<protein>
    <submittedName>
        <fullName evidence="3">HupE/UreJ family protein</fullName>
    </submittedName>
</protein>
<feature type="transmembrane region" description="Helical" evidence="1">
    <location>
        <begin position="330"/>
        <end position="354"/>
    </location>
</feature>
<feature type="transmembrane region" description="Helical" evidence="1">
    <location>
        <begin position="299"/>
        <end position="318"/>
    </location>
</feature>
<feature type="transmembrane region" description="Helical" evidence="1">
    <location>
        <begin position="366"/>
        <end position="383"/>
    </location>
</feature>
<reference evidence="3 4" key="1">
    <citation type="submission" date="2020-03" db="EMBL/GenBank/DDBJ databases">
        <title>Hydrogenophaga sp. nov. isolated from cyanobacterial mat.</title>
        <authorList>
            <person name="Thorat V."/>
            <person name="Kirdat K."/>
            <person name="Tiwarekar B."/>
            <person name="Costa E.D."/>
            <person name="Yadav A."/>
        </authorList>
    </citation>
    <scope>NUCLEOTIDE SEQUENCE [LARGE SCALE GENOMIC DNA]</scope>
    <source>
        <strain evidence="3 4">BA0156</strain>
    </source>
</reference>
<dbReference type="EMBL" id="CP049989">
    <property type="protein sequence ID" value="QIM51540.1"/>
    <property type="molecule type" value="Genomic_DNA"/>
</dbReference>
<accession>A0A6G8IEX8</accession>
<keyword evidence="1" id="KW-1133">Transmembrane helix</keyword>
<dbReference type="InterPro" id="IPR032809">
    <property type="entry name" value="Put_HupE_UreJ"/>
</dbReference>
<feature type="transmembrane region" description="Helical" evidence="1">
    <location>
        <begin position="196"/>
        <end position="219"/>
    </location>
</feature>
<gene>
    <name evidence="3" type="ORF">G9Q37_05000</name>
</gene>
<organism evidence="3 4">
    <name type="scientific">Hydrogenophaga crocea</name>
    <dbReference type="NCBI Taxonomy" id="2716225"/>
    <lineage>
        <taxon>Bacteria</taxon>
        <taxon>Pseudomonadati</taxon>
        <taxon>Pseudomonadota</taxon>
        <taxon>Betaproteobacteria</taxon>
        <taxon>Burkholderiales</taxon>
        <taxon>Comamonadaceae</taxon>
        <taxon>Hydrogenophaga</taxon>
    </lineage>
</organism>
<proteinExistence type="predicted"/>
<evidence type="ECO:0000256" key="1">
    <source>
        <dbReference type="SAM" id="Phobius"/>
    </source>
</evidence>
<evidence type="ECO:0000256" key="2">
    <source>
        <dbReference type="SAM" id="SignalP"/>
    </source>
</evidence>
<keyword evidence="2" id="KW-0732">Signal</keyword>
<feature type="signal peptide" evidence="2">
    <location>
        <begin position="1"/>
        <end position="30"/>
    </location>
</feature>
<dbReference type="AlphaFoldDB" id="A0A6G8IEX8"/>
<feature type="chain" id="PRO_5026041204" evidence="2">
    <location>
        <begin position="31"/>
        <end position="390"/>
    </location>
</feature>
<name>A0A6G8IEX8_9BURK</name>
<keyword evidence="1" id="KW-0812">Transmembrane</keyword>
<keyword evidence="1" id="KW-0472">Membrane</keyword>
<dbReference type="Proteomes" id="UP000503162">
    <property type="component" value="Chromosome"/>
</dbReference>
<dbReference type="KEGG" id="hcz:G9Q37_05000"/>
<feature type="transmembrane region" description="Helical" evidence="1">
    <location>
        <begin position="269"/>
        <end position="287"/>
    </location>
</feature>
<sequence>MGLLRPLITRTLAAATTALACLLPLPAAHAHSSSNAYLSLQPRGDALVLRADVHLRDADLALDLDTDRDGQVRWAEVSPRSAELLAWLRSGLALQAGDRACELQPIDLLASERSDGHYLSAEWTVACATPRPTGLSLTYSLLFERDALHRALVKVEVPGAEGSAVLAPDRPQTVLLPEQPKTALQVFGHYVVEGVWHIWIGFDHILFLLSLLVLAPLTAQRRTAASRAVDWLPQPALRPALFDVLAVVTSFTVAHSITLGLAIFGVVSLPAVLIETVIAASVVLAALNNLLGGFSLKRWRLAFVFGLIHGFGFANVLLDLELPATQLAVALGGFNLGVELGQLAIVAVFFPIAWALRHTRFYQRGVVVGGSIGIALVGSWWIAERLGLVG</sequence>
<evidence type="ECO:0000313" key="3">
    <source>
        <dbReference type="EMBL" id="QIM51540.1"/>
    </source>
</evidence>
<keyword evidence="4" id="KW-1185">Reference proteome</keyword>
<evidence type="ECO:0000313" key="4">
    <source>
        <dbReference type="Proteomes" id="UP000503162"/>
    </source>
</evidence>